<dbReference type="PANTHER" id="PTHR43745:SF2">
    <property type="entry name" value="NITROREDUCTASE MJ1384-RELATED"/>
    <property type="match status" value="1"/>
</dbReference>
<dbReference type="PANTHER" id="PTHR43745">
    <property type="entry name" value="NITROREDUCTASE MJ1384-RELATED"/>
    <property type="match status" value="1"/>
</dbReference>
<dbReference type="EMBL" id="JBHUCM010000048">
    <property type="protein sequence ID" value="MFD1545639.1"/>
    <property type="molecule type" value="Genomic_DNA"/>
</dbReference>
<dbReference type="Proteomes" id="UP001597097">
    <property type="component" value="Unassembled WGS sequence"/>
</dbReference>
<gene>
    <name evidence="2" type="ORF">ACFSJ0_51965</name>
</gene>
<feature type="domain" description="Nitroreductase" evidence="1">
    <location>
        <begin position="112"/>
        <end position="291"/>
    </location>
</feature>
<dbReference type="NCBIfam" id="TIGR03605">
    <property type="entry name" value="antibiot_sagB"/>
    <property type="match status" value="1"/>
</dbReference>
<sequence>MTANNSAVLSSALGANFFRAAGPWLDSTAFRTNQLRHAYLGFSRSASPAEEFLYATRVRRHDRELQCSVGDYLTAECQGMLAHTDEEHIPDARRIELPESAATSMTFEEALAHRRSIRSFSGEPATLAEVAALLRAAGAHHDHQPGRPHRAVASGGGLYPVELHLAVRDVTGLEPGLYRYAPRLDALDHYGGAQQVLALLNCGINEMPDVLPVDRAAVLVLLVARPWRSMRKYGPRGLRFVLHEVGAMSQHVHLGAAALGLAGTDWSTYYDEEAHEVLDIDGLRTALLHLIVLGRPRREEPALETAGRQA</sequence>
<dbReference type="CDD" id="cd02142">
    <property type="entry name" value="McbC_SagB-like_oxidoreductase"/>
    <property type="match status" value="1"/>
</dbReference>
<dbReference type="InterPro" id="IPR029479">
    <property type="entry name" value="Nitroreductase"/>
</dbReference>
<dbReference type="InterPro" id="IPR020051">
    <property type="entry name" value="SagB-type_dehydrogenase"/>
</dbReference>
<evidence type="ECO:0000313" key="3">
    <source>
        <dbReference type="Proteomes" id="UP001597097"/>
    </source>
</evidence>
<dbReference type="RefSeq" id="WP_219533939.1">
    <property type="nucleotide sequence ID" value="NZ_JAHKRM010000020.1"/>
</dbReference>
<comment type="caution">
    <text evidence="2">The sequence shown here is derived from an EMBL/GenBank/DDBJ whole genome shotgun (WGS) entry which is preliminary data.</text>
</comment>
<keyword evidence="3" id="KW-1185">Reference proteome</keyword>
<dbReference type="InterPro" id="IPR052544">
    <property type="entry name" value="Bacteriocin_Proc_Enz"/>
</dbReference>
<accession>A0ABW4GT50</accession>
<reference evidence="3" key="1">
    <citation type="journal article" date="2019" name="Int. J. Syst. Evol. Microbiol.">
        <title>The Global Catalogue of Microorganisms (GCM) 10K type strain sequencing project: providing services to taxonomists for standard genome sequencing and annotation.</title>
        <authorList>
            <consortium name="The Broad Institute Genomics Platform"/>
            <consortium name="The Broad Institute Genome Sequencing Center for Infectious Disease"/>
            <person name="Wu L."/>
            <person name="Ma J."/>
        </authorList>
    </citation>
    <scope>NUCLEOTIDE SEQUENCE [LARGE SCALE GENOMIC DNA]</scope>
    <source>
        <strain evidence="3">CGMCC 1.15399</strain>
    </source>
</reference>
<dbReference type="Pfam" id="PF00881">
    <property type="entry name" value="Nitroreductase"/>
    <property type="match status" value="1"/>
</dbReference>
<organism evidence="2 3">
    <name type="scientific">Nonomuraea guangzhouensis</name>
    <dbReference type="NCBI Taxonomy" id="1291555"/>
    <lineage>
        <taxon>Bacteria</taxon>
        <taxon>Bacillati</taxon>
        <taxon>Actinomycetota</taxon>
        <taxon>Actinomycetes</taxon>
        <taxon>Streptosporangiales</taxon>
        <taxon>Streptosporangiaceae</taxon>
        <taxon>Nonomuraea</taxon>
    </lineage>
</organism>
<protein>
    <submittedName>
        <fullName evidence="2">SagB/ThcOx family dehydrogenase</fullName>
    </submittedName>
</protein>
<evidence type="ECO:0000259" key="1">
    <source>
        <dbReference type="Pfam" id="PF00881"/>
    </source>
</evidence>
<evidence type="ECO:0000313" key="2">
    <source>
        <dbReference type="EMBL" id="MFD1545639.1"/>
    </source>
</evidence>
<proteinExistence type="predicted"/>
<name>A0ABW4GT50_9ACTN</name>